<organism evidence="2 3">
    <name type="scientific">Brachybacterium ginsengisoli</name>
    <dbReference type="NCBI Taxonomy" id="1331682"/>
    <lineage>
        <taxon>Bacteria</taxon>
        <taxon>Bacillati</taxon>
        <taxon>Actinomycetota</taxon>
        <taxon>Actinomycetes</taxon>
        <taxon>Micrococcales</taxon>
        <taxon>Dermabacteraceae</taxon>
        <taxon>Brachybacterium</taxon>
    </lineage>
</organism>
<dbReference type="EMBL" id="CP023564">
    <property type="protein sequence ID" value="ATG53972.1"/>
    <property type="molecule type" value="Genomic_DNA"/>
</dbReference>
<dbReference type="AlphaFoldDB" id="A0A291GUY7"/>
<evidence type="ECO:0000313" key="3">
    <source>
        <dbReference type="Proteomes" id="UP000217889"/>
    </source>
</evidence>
<dbReference type="PANTHER" id="PTHR43798:SF33">
    <property type="entry name" value="HYDROLASE, PUTATIVE (AFU_ORTHOLOGUE AFUA_2G14860)-RELATED"/>
    <property type="match status" value="1"/>
</dbReference>
<keyword evidence="3" id="KW-1185">Reference proteome</keyword>
<dbReference type="GO" id="GO:0016787">
    <property type="term" value="F:hydrolase activity"/>
    <property type="evidence" value="ECO:0007669"/>
    <property type="project" value="UniProtKB-KW"/>
</dbReference>
<keyword evidence="2" id="KW-0378">Hydrolase</keyword>
<sequence length="346" mass="36464">MTCPRNRMTSFFPAELNAASGLSPLLVPGRTDDGWSAVVPGGSRWHDRRMEADAADPCAPHPPTRETGQVRSLTVRAADGRSLHALTQGEGDHLVVLEAGLGAGGASWAGVLDLLGPEVRAVAYDRAGYGGSDRVRGPRDLAALSADLLAVVDAVPDDRLVLVGHSWGGPIVRHAAQQLADRGREVRGVLLVDPAEELADLYFTPLARGMNRAQGVALPVLARLGLLAPLQRAAVSGLPEALRAEAAASVSTLGAAFAVAEESRHMTRGLQSLRLDPPPPLPGAVSVISGRRPEGLGRRMRDELTAAHRARADRELGRFLPAEQSGHVVGASQPELIAGEIERLLR</sequence>
<dbReference type="InterPro" id="IPR029058">
    <property type="entry name" value="AB_hydrolase_fold"/>
</dbReference>
<dbReference type="KEGG" id="bgg:CFK41_03650"/>
<accession>A0A291GUY7</accession>
<dbReference type="GO" id="GO:0016020">
    <property type="term" value="C:membrane"/>
    <property type="evidence" value="ECO:0007669"/>
    <property type="project" value="TreeGrafter"/>
</dbReference>
<dbReference type="Pfam" id="PF12697">
    <property type="entry name" value="Abhydrolase_6"/>
    <property type="match status" value="1"/>
</dbReference>
<dbReference type="SUPFAM" id="SSF53474">
    <property type="entry name" value="alpha/beta-Hydrolases"/>
    <property type="match status" value="1"/>
</dbReference>
<proteinExistence type="predicted"/>
<dbReference type="PANTHER" id="PTHR43798">
    <property type="entry name" value="MONOACYLGLYCEROL LIPASE"/>
    <property type="match status" value="1"/>
</dbReference>
<evidence type="ECO:0000259" key="1">
    <source>
        <dbReference type="Pfam" id="PF12697"/>
    </source>
</evidence>
<name>A0A291GUY7_9MICO</name>
<reference evidence="2 3" key="1">
    <citation type="journal article" date="2014" name="Int. J. Syst. Evol. Microbiol.">
        <title>Brachybacterium ginsengisoli sp. nov., isolated from soil of a ginseng field.</title>
        <authorList>
            <person name="Hoang V.A."/>
            <person name="Kim Y.J."/>
            <person name="Nguyen N.L."/>
            <person name="Yang D.C."/>
        </authorList>
    </citation>
    <scope>NUCLEOTIDE SEQUENCE [LARGE SCALE GENOMIC DNA]</scope>
    <source>
        <strain evidence="2 3">DCY80</strain>
    </source>
</reference>
<dbReference type="Proteomes" id="UP000217889">
    <property type="component" value="Chromosome"/>
</dbReference>
<dbReference type="InterPro" id="IPR000073">
    <property type="entry name" value="AB_hydrolase_1"/>
</dbReference>
<protein>
    <submittedName>
        <fullName evidence="2">Alpha/beta hydrolase</fullName>
    </submittedName>
</protein>
<evidence type="ECO:0000313" key="2">
    <source>
        <dbReference type="EMBL" id="ATG53972.1"/>
    </source>
</evidence>
<feature type="domain" description="AB hydrolase-1" evidence="1">
    <location>
        <begin position="95"/>
        <end position="338"/>
    </location>
</feature>
<dbReference type="InterPro" id="IPR050266">
    <property type="entry name" value="AB_hydrolase_sf"/>
</dbReference>
<dbReference type="Gene3D" id="3.40.50.1820">
    <property type="entry name" value="alpha/beta hydrolase"/>
    <property type="match status" value="1"/>
</dbReference>
<gene>
    <name evidence="2" type="ORF">CFK41_03650</name>
</gene>